<proteinExistence type="predicted"/>
<feature type="region of interest" description="Disordered" evidence="1">
    <location>
        <begin position="185"/>
        <end position="205"/>
    </location>
</feature>
<feature type="compositionally biased region" description="Basic and acidic residues" evidence="1">
    <location>
        <begin position="194"/>
        <end position="205"/>
    </location>
</feature>
<evidence type="ECO:0000256" key="1">
    <source>
        <dbReference type="SAM" id="MobiDB-lite"/>
    </source>
</evidence>
<gene>
    <name evidence="2" type="ORF">E2I14_03035</name>
</gene>
<protein>
    <submittedName>
        <fullName evidence="2">Uncharacterized protein</fullName>
    </submittedName>
</protein>
<comment type="caution">
    <text evidence="2">The sequence shown here is derived from an EMBL/GenBank/DDBJ whole genome shotgun (WGS) entry which is preliminary data.</text>
</comment>
<dbReference type="RefSeq" id="WP_133325270.1">
    <property type="nucleotide sequence ID" value="NZ_SMYL01000001.1"/>
</dbReference>
<dbReference type="Proteomes" id="UP000294829">
    <property type="component" value="Unassembled WGS sequence"/>
</dbReference>
<evidence type="ECO:0000313" key="2">
    <source>
        <dbReference type="EMBL" id="TDK68530.1"/>
    </source>
</evidence>
<keyword evidence="3" id="KW-1185">Reference proteome</keyword>
<reference evidence="2 3" key="1">
    <citation type="submission" date="2019-03" db="EMBL/GenBank/DDBJ databases">
        <title>Sapientia aquatica gen. nov., sp. nov., isolated from a crater lake.</title>
        <authorList>
            <person name="Felfoldi T."/>
            <person name="Szabo A."/>
            <person name="Toth E."/>
            <person name="Schumann P."/>
            <person name="Keki Z."/>
            <person name="Marialigeti K."/>
            <person name="Mathe I."/>
        </authorList>
    </citation>
    <scope>NUCLEOTIDE SEQUENCE [LARGE SCALE GENOMIC DNA]</scope>
    <source>
        <strain evidence="2 3">SA-152</strain>
    </source>
</reference>
<accession>A0A4R5W6F2</accession>
<name>A0A4R5W6F2_9BURK</name>
<evidence type="ECO:0000313" key="3">
    <source>
        <dbReference type="Proteomes" id="UP000294829"/>
    </source>
</evidence>
<dbReference type="OrthoDB" id="7872277at2"/>
<sequence length="300" mass="34161">MLQFSIRYSTNVIFAMQRKQRTKRPCSVEIATQLPKPAQPGNDNSLTPYSAFAAWQRNAHKHQKFVHNDLHELLRIACQMPDYSKSLKRLAKLKEIDQKPVASQAVPNHAVKVSRHARLTLLLSRIDAGNDVARRELKNALTADEWGQFDEFGSYIRSGHLGERPEELKKYVELLRKADFFHSRADSTPVNSSSKRDANNRTGRDRLRFKAEATYEKALEYLSEILDSTANRNGLIEMWLDRPVDMTPGHEPSLDPISMPRLKGSTSVYCQSQAELTIFDQLRDAKRSALVNAIESLVQS</sequence>
<organism evidence="2 3">
    <name type="scientific">Sapientia aquatica</name>
    <dbReference type="NCBI Taxonomy" id="1549640"/>
    <lineage>
        <taxon>Bacteria</taxon>
        <taxon>Pseudomonadati</taxon>
        <taxon>Pseudomonadota</taxon>
        <taxon>Betaproteobacteria</taxon>
        <taxon>Burkholderiales</taxon>
        <taxon>Oxalobacteraceae</taxon>
        <taxon>Sapientia</taxon>
    </lineage>
</organism>
<dbReference type="EMBL" id="SMYL01000001">
    <property type="protein sequence ID" value="TDK68530.1"/>
    <property type="molecule type" value="Genomic_DNA"/>
</dbReference>
<dbReference type="AlphaFoldDB" id="A0A4R5W6F2"/>